<proteinExistence type="predicted"/>
<dbReference type="AlphaFoldDB" id="A0A0F9H7A5"/>
<sequence length="170" mass="20588">CNDLLRFKDWLKKEEYLDKDWICLGRYSKKKHEIFFTKSVLVNFQYAYHQDLSIKKEPVEITLSGVSPKRIKFRTSFEKIKDFLFRDFYPESSVVNSPFSHPDYYLYNKDGDLFDFNDNLITHSGVEYRPLVHMEDLEDKGIRLKLDQKFEQFYKINLIGNEYKKRGLIW</sequence>
<accession>A0A0F9H7A5</accession>
<organism evidence="1">
    <name type="scientific">marine sediment metagenome</name>
    <dbReference type="NCBI Taxonomy" id="412755"/>
    <lineage>
        <taxon>unclassified sequences</taxon>
        <taxon>metagenomes</taxon>
        <taxon>ecological metagenomes</taxon>
    </lineage>
</organism>
<gene>
    <name evidence="1" type="ORF">LCGC14_1738680</name>
</gene>
<reference evidence="1" key="1">
    <citation type="journal article" date="2015" name="Nature">
        <title>Complex archaea that bridge the gap between prokaryotes and eukaryotes.</title>
        <authorList>
            <person name="Spang A."/>
            <person name="Saw J.H."/>
            <person name="Jorgensen S.L."/>
            <person name="Zaremba-Niedzwiedzka K."/>
            <person name="Martijn J."/>
            <person name="Lind A.E."/>
            <person name="van Eijk R."/>
            <person name="Schleper C."/>
            <person name="Guy L."/>
            <person name="Ettema T.J."/>
        </authorList>
    </citation>
    <scope>NUCLEOTIDE SEQUENCE</scope>
</reference>
<dbReference type="EMBL" id="LAZR01015876">
    <property type="protein sequence ID" value="KKM06969.1"/>
    <property type="molecule type" value="Genomic_DNA"/>
</dbReference>
<evidence type="ECO:0000313" key="1">
    <source>
        <dbReference type="EMBL" id="KKM06969.1"/>
    </source>
</evidence>
<protein>
    <submittedName>
        <fullName evidence="1">Uncharacterized protein</fullName>
    </submittedName>
</protein>
<name>A0A0F9H7A5_9ZZZZ</name>
<feature type="non-terminal residue" evidence="1">
    <location>
        <position position="1"/>
    </location>
</feature>
<comment type="caution">
    <text evidence="1">The sequence shown here is derived from an EMBL/GenBank/DDBJ whole genome shotgun (WGS) entry which is preliminary data.</text>
</comment>